<evidence type="ECO:0000313" key="4">
    <source>
        <dbReference type="EMBL" id="MQS97957.1"/>
    </source>
</evidence>
<feature type="chain" id="PRO_5044622339" description="Lipoprotein" evidence="2">
    <location>
        <begin position="24"/>
        <end position="319"/>
    </location>
</feature>
<evidence type="ECO:0000256" key="1">
    <source>
        <dbReference type="SAM" id="MobiDB-lite"/>
    </source>
</evidence>
<dbReference type="EMBL" id="VDFO01000031">
    <property type="protein sequence ID" value="MQS97957.1"/>
    <property type="molecule type" value="Genomic_DNA"/>
</dbReference>
<protein>
    <recommendedName>
        <fullName evidence="7">Lipoprotein</fullName>
    </recommendedName>
</protein>
<comment type="caution">
    <text evidence="3">The sequence shown here is derived from an EMBL/GenBank/DDBJ whole genome shotgun (WGS) entry which is preliminary data.</text>
</comment>
<gene>
    <name evidence="4" type="ORF">FHL05_08660</name>
    <name evidence="3" type="ORF">FHL06_02310</name>
</gene>
<organism evidence="3 6">
    <name type="scientific">Companilactobacillus halodurans</name>
    <dbReference type="NCBI Taxonomy" id="2584183"/>
    <lineage>
        <taxon>Bacteria</taxon>
        <taxon>Bacillati</taxon>
        <taxon>Bacillota</taxon>
        <taxon>Bacilli</taxon>
        <taxon>Lactobacillales</taxon>
        <taxon>Lactobacillaceae</taxon>
        <taxon>Companilactobacillus</taxon>
    </lineage>
</organism>
<name>A0A5P0ZLZ1_9LACO</name>
<reference evidence="5 6" key="1">
    <citation type="journal article" date="2019" name="Syst. Appl. Microbiol.">
        <title>Polyphasic characterization of two novel Lactobacillus spp. isolated from blown salami packages: Description of Lactobacillus halodurans sp. nov. and Lactobacillus salsicarnum sp. nov.</title>
        <authorList>
            <person name="Schuster J.A."/>
            <person name="Klingl A."/>
            <person name="Vogel R.F."/>
            <person name="Ehrmann M.A."/>
        </authorList>
    </citation>
    <scope>NUCLEOTIDE SEQUENCE [LARGE SCALE GENOMIC DNA]</scope>
    <source>
        <strain evidence="4 5">TMW 1.1920</strain>
        <strain evidence="3 6">TMW 1.2172</strain>
    </source>
</reference>
<dbReference type="OrthoDB" id="2324153at2"/>
<evidence type="ECO:0000313" key="5">
    <source>
        <dbReference type="Proteomes" id="UP000371423"/>
    </source>
</evidence>
<dbReference type="Proteomes" id="UP000371423">
    <property type="component" value="Unassembled WGS sequence"/>
</dbReference>
<dbReference type="RefSeq" id="WP_153384639.1">
    <property type="nucleotide sequence ID" value="NZ_VDFO01000031.1"/>
</dbReference>
<feature type="region of interest" description="Disordered" evidence="1">
    <location>
        <begin position="25"/>
        <end position="44"/>
    </location>
</feature>
<sequence length="319" mass="37046">MKNHTKIILTFSFLLLLSGCGQHQKTSHSKPATTRTHQQKKKTKTLEFTKGVPKDFQAVYHQYTPQANTVSDEMSEVKFTKTKLSMKDLVENVERESLDDIYYYQLTDNSYILYDDISFKKVKILANKDIAVFRSRSKYQDAVDNTDKEIYHPGPVPKDLRLLPKNLDNKFYVSDNNPARYLSFNCPPENSYLAIVQMDGEEKYPIIYKDIMVKNGKYVLNQYNLNQSKEILGQLVLLRLSKTKLQDANTGETYSLFQNKNSTPKETAIDKLGITIKPKIYHVPEKHQTKEQKTYDFADDQDDDYYDTYDDFGLNEGDD</sequence>
<evidence type="ECO:0000256" key="2">
    <source>
        <dbReference type="SAM" id="SignalP"/>
    </source>
</evidence>
<keyword evidence="2" id="KW-0732">Signal</keyword>
<proteinExistence type="predicted"/>
<keyword evidence="5" id="KW-1185">Reference proteome</keyword>
<evidence type="ECO:0000313" key="3">
    <source>
        <dbReference type="EMBL" id="MQS75227.1"/>
    </source>
</evidence>
<dbReference type="Proteomes" id="UP000414364">
    <property type="component" value="Unassembled WGS sequence"/>
</dbReference>
<evidence type="ECO:0000313" key="6">
    <source>
        <dbReference type="Proteomes" id="UP000414364"/>
    </source>
</evidence>
<evidence type="ECO:0008006" key="7">
    <source>
        <dbReference type="Google" id="ProtNLM"/>
    </source>
</evidence>
<dbReference type="EMBL" id="VDFP01000003">
    <property type="protein sequence ID" value="MQS75227.1"/>
    <property type="molecule type" value="Genomic_DNA"/>
</dbReference>
<accession>A0A5P0ZLZ1</accession>
<feature type="signal peptide" evidence="2">
    <location>
        <begin position="1"/>
        <end position="23"/>
    </location>
</feature>
<dbReference type="PROSITE" id="PS51257">
    <property type="entry name" value="PROKAR_LIPOPROTEIN"/>
    <property type="match status" value="1"/>
</dbReference>
<dbReference type="AlphaFoldDB" id="A0A5P0ZLZ1"/>